<dbReference type="GO" id="GO:0046872">
    <property type="term" value="F:metal ion binding"/>
    <property type="evidence" value="ECO:0007669"/>
    <property type="project" value="UniProtKB-KW"/>
</dbReference>
<sequence length="193" mass="21912">MKCDFKYLDLQFVESAAEYAQCLNHEYPEIAFVGASNAGKSSAINAISNKKKLAKVSKTPGKTKLFNFFKSTNGYIVDFPGYGYSKVSKSQKKEWSKELPQYFDLRKNLSGVVIFTDIRNAMREVDVSMFEMLHQRKIPVLVVLTKSDKVSAEAATHTYGQVNEVFGYCLNFSIKDRESIRELIFSINELLSN</sequence>
<evidence type="ECO:0000256" key="9">
    <source>
        <dbReference type="ARBA" id="ARBA00023306"/>
    </source>
</evidence>
<keyword evidence="7 10" id="KW-0342">GTP-binding</keyword>
<keyword evidence="6" id="KW-0460">Magnesium</keyword>
<evidence type="ECO:0000256" key="1">
    <source>
        <dbReference type="ARBA" id="ARBA00001946"/>
    </source>
</evidence>
<comment type="caution">
    <text evidence="12">The sequence shown here is derived from an EMBL/GenBank/DDBJ whole genome shotgun (WGS) entry which is preliminary data.</text>
</comment>
<dbReference type="InterPro" id="IPR030393">
    <property type="entry name" value="G_ENGB_dom"/>
</dbReference>
<evidence type="ECO:0000313" key="13">
    <source>
        <dbReference type="Proteomes" id="UP000320146"/>
    </source>
</evidence>
<dbReference type="InterPro" id="IPR019987">
    <property type="entry name" value="GTP-bd_ribosome_bio_YsxC"/>
</dbReference>
<dbReference type="InterPro" id="IPR027417">
    <property type="entry name" value="P-loop_NTPase"/>
</dbReference>
<evidence type="ECO:0000256" key="3">
    <source>
        <dbReference type="ARBA" id="ARBA00022618"/>
    </source>
</evidence>
<dbReference type="HAMAP" id="MF_00321">
    <property type="entry name" value="GTPase_EngB"/>
    <property type="match status" value="1"/>
</dbReference>
<evidence type="ECO:0000256" key="7">
    <source>
        <dbReference type="ARBA" id="ARBA00023134"/>
    </source>
</evidence>
<evidence type="ECO:0000256" key="2">
    <source>
        <dbReference type="ARBA" id="ARBA00009638"/>
    </source>
</evidence>
<dbReference type="GO" id="GO:0005525">
    <property type="term" value="F:GTP binding"/>
    <property type="evidence" value="ECO:0007669"/>
    <property type="project" value="UniProtKB-UniRule"/>
</dbReference>
<dbReference type="PANTHER" id="PTHR11649">
    <property type="entry name" value="MSS1/TRME-RELATED GTP-BINDING PROTEIN"/>
    <property type="match status" value="1"/>
</dbReference>
<dbReference type="NCBIfam" id="TIGR03598">
    <property type="entry name" value="GTPase_YsxC"/>
    <property type="match status" value="1"/>
</dbReference>
<dbReference type="Proteomes" id="UP000320146">
    <property type="component" value="Unassembled WGS sequence"/>
</dbReference>
<dbReference type="Pfam" id="PF01926">
    <property type="entry name" value="MMR_HSR1"/>
    <property type="match status" value="1"/>
</dbReference>
<keyword evidence="8 10" id="KW-0717">Septation</keyword>
<keyword evidence="9 10" id="KW-0131">Cell cycle</keyword>
<dbReference type="SUPFAM" id="SSF52540">
    <property type="entry name" value="P-loop containing nucleoside triphosphate hydrolases"/>
    <property type="match status" value="1"/>
</dbReference>
<evidence type="ECO:0000259" key="11">
    <source>
        <dbReference type="PROSITE" id="PS51706"/>
    </source>
</evidence>
<evidence type="ECO:0000256" key="5">
    <source>
        <dbReference type="ARBA" id="ARBA00022741"/>
    </source>
</evidence>
<name>A0A520MU76_9GAMM</name>
<reference evidence="12 13" key="1">
    <citation type="submission" date="2019-02" db="EMBL/GenBank/DDBJ databases">
        <title>Prokaryotic population dynamics and viral predation in marine succession experiment using metagenomics: the confinement effect.</title>
        <authorList>
            <person name="Haro-Moreno J.M."/>
            <person name="Rodriguez-Valera F."/>
            <person name="Lopez-Perez M."/>
        </authorList>
    </citation>
    <scope>NUCLEOTIDE SEQUENCE [LARGE SCALE GENOMIC DNA]</scope>
    <source>
        <strain evidence="12">MED-G166</strain>
    </source>
</reference>
<dbReference type="GO" id="GO:0005829">
    <property type="term" value="C:cytosol"/>
    <property type="evidence" value="ECO:0007669"/>
    <property type="project" value="TreeGrafter"/>
</dbReference>
<gene>
    <name evidence="12" type="primary">ysxC</name>
    <name evidence="10" type="synonym">engB</name>
    <name evidence="12" type="ORF">EVA99_00645</name>
</gene>
<evidence type="ECO:0000256" key="6">
    <source>
        <dbReference type="ARBA" id="ARBA00022842"/>
    </source>
</evidence>
<protein>
    <recommendedName>
        <fullName evidence="10">Probable GTP-binding protein EngB</fullName>
    </recommendedName>
</protein>
<dbReference type="CDD" id="cd01876">
    <property type="entry name" value="YihA_EngB"/>
    <property type="match status" value="1"/>
</dbReference>
<dbReference type="GO" id="GO:0000917">
    <property type="term" value="P:division septum assembly"/>
    <property type="evidence" value="ECO:0007669"/>
    <property type="project" value="UniProtKB-KW"/>
</dbReference>
<dbReference type="PROSITE" id="PS51706">
    <property type="entry name" value="G_ENGB"/>
    <property type="match status" value="1"/>
</dbReference>
<keyword evidence="5 10" id="KW-0547">Nucleotide-binding</keyword>
<dbReference type="PANTHER" id="PTHR11649:SF13">
    <property type="entry name" value="ENGB-TYPE G DOMAIN-CONTAINING PROTEIN"/>
    <property type="match status" value="1"/>
</dbReference>
<evidence type="ECO:0000313" key="12">
    <source>
        <dbReference type="EMBL" id="RZO24770.1"/>
    </source>
</evidence>
<comment type="cofactor">
    <cofactor evidence="1">
        <name>Mg(2+)</name>
        <dbReference type="ChEBI" id="CHEBI:18420"/>
    </cofactor>
</comment>
<proteinExistence type="inferred from homology"/>
<dbReference type="InterPro" id="IPR006073">
    <property type="entry name" value="GTP-bd"/>
</dbReference>
<evidence type="ECO:0000256" key="10">
    <source>
        <dbReference type="HAMAP-Rule" id="MF_00321"/>
    </source>
</evidence>
<dbReference type="Gene3D" id="3.40.50.300">
    <property type="entry name" value="P-loop containing nucleotide triphosphate hydrolases"/>
    <property type="match status" value="1"/>
</dbReference>
<organism evidence="12 13">
    <name type="scientific">SAR86 cluster bacterium</name>
    <dbReference type="NCBI Taxonomy" id="2030880"/>
    <lineage>
        <taxon>Bacteria</taxon>
        <taxon>Pseudomonadati</taxon>
        <taxon>Pseudomonadota</taxon>
        <taxon>Gammaproteobacteria</taxon>
        <taxon>SAR86 cluster</taxon>
    </lineage>
</organism>
<keyword evidence="4" id="KW-0479">Metal-binding</keyword>
<accession>A0A520MU76</accession>
<comment type="similarity">
    <text evidence="2 10">Belongs to the TRAFAC class TrmE-Era-EngA-EngB-Septin-like GTPase superfamily. EngB GTPase family.</text>
</comment>
<dbReference type="EMBL" id="SHBL01000003">
    <property type="protein sequence ID" value="RZO24770.1"/>
    <property type="molecule type" value="Genomic_DNA"/>
</dbReference>
<comment type="function">
    <text evidence="10">Necessary for normal cell division and for the maintenance of normal septation.</text>
</comment>
<keyword evidence="3 10" id="KW-0132">Cell division</keyword>
<dbReference type="AlphaFoldDB" id="A0A520MU76"/>
<feature type="domain" description="EngB-type G" evidence="11">
    <location>
        <begin position="26"/>
        <end position="193"/>
    </location>
</feature>
<evidence type="ECO:0000256" key="8">
    <source>
        <dbReference type="ARBA" id="ARBA00023210"/>
    </source>
</evidence>
<evidence type="ECO:0000256" key="4">
    <source>
        <dbReference type="ARBA" id="ARBA00022723"/>
    </source>
</evidence>